<dbReference type="Pfam" id="PF08448">
    <property type="entry name" value="PAS_4"/>
    <property type="match status" value="1"/>
</dbReference>
<feature type="domain" description="PAS" evidence="1">
    <location>
        <begin position="271"/>
        <end position="341"/>
    </location>
</feature>
<dbReference type="Pfam" id="PF00563">
    <property type="entry name" value="EAL"/>
    <property type="match status" value="1"/>
</dbReference>
<dbReference type="PANTHER" id="PTHR44757:SF2">
    <property type="entry name" value="BIOFILM ARCHITECTURE MAINTENANCE PROTEIN MBAA"/>
    <property type="match status" value="1"/>
</dbReference>
<dbReference type="InterPro" id="IPR000014">
    <property type="entry name" value="PAS"/>
</dbReference>
<dbReference type="NCBIfam" id="TIGR00229">
    <property type="entry name" value="sensory_box"/>
    <property type="match status" value="1"/>
</dbReference>
<dbReference type="InterPro" id="IPR013656">
    <property type="entry name" value="PAS_4"/>
</dbReference>
<dbReference type="PROSITE" id="PS50883">
    <property type="entry name" value="EAL"/>
    <property type="match status" value="1"/>
</dbReference>
<dbReference type="SUPFAM" id="SSF55785">
    <property type="entry name" value="PYP-like sensor domain (PAS domain)"/>
    <property type="match status" value="1"/>
</dbReference>
<feature type="domain" description="EAL" evidence="2">
    <location>
        <begin position="7"/>
        <end position="257"/>
    </location>
</feature>
<dbReference type="Gene3D" id="3.20.20.450">
    <property type="entry name" value="EAL domain"/>
    <property type="match status" value="1"/>
</dbReference>
<evidence type="ECO:0000259" key="2">
    <source>
        <dbReference type="PROSITE" id="PS50883"/>
    </source>
</evidence>
<dbReference type="Proteomes" id="UP000483035">
    <property type="component" value="Unassembled WGS sequence"/>
</dbReference>
<dbReference type="SMART" id="SM00052">
    <property type="entry name" value="EAL"/>
    <property type="match status" value="1"/>
</dbReference>
<dbReference type="InterPro" id="IPR035919">
    <property type="entry name" value="EAL_sf"/>
</dbReference>
<dbReference type="RefSeq" id="WP_163992594.1">
    <property type="nucleotide sequence ID" value="NZ_WUEY01000022.1"/>
</dbReference>
<sequence>MDRTKEEQRLLQALTIALDMGHIWPAFQPLVDLRTKSIYGFEVLARWSDPELGDISPAVFVPLAENSGLISLLTDLIVREATRLVASTAGDFILAFNMSAAEFRNPALLEFLKNGLAPSQFPLSRICIEVTESVLFDDDEQARETFLQLKNAGITMALDDFGTGFSSLSRLHSFSFDKLKIDKSFVESMERDVDSRKIITSVIGLGQSLGMRVVAEGVETTVQADGLRDLGCDIGQGWIFGKPKRWNEAQGILQTLPSRRTNVIDASPFQRLHQLDALYKTAPVGLCFLDLSFRHVSVNEHFAKFIGLDPEEIVGRTISQIWPEPDASQIAERLSRVLEEKTMDTLEYDRGSRGVFIIINQRVEDGFGTLLGISSAAIDITHQRSLEKALQEAEERYSALTRKMNSLNPGSSEYSFDLKTIPIAEDFPQPAA</sequence>
<reference evidence="3 4" key="1">
    <citation type="submission" date="2019-12" db="EMBL/GenBank/DDBJ databases">
        <title>Rhizobium genotypes associated with high levels of biological nitrogen fixation by grain legumes in a temperate-maritime cropping system.</title>
        <authorList>
            <person name="Maluk M."/>
            <person name="Francesc Ferrando Molina F."/>
            <person name="Lopez Del Egido L."/>
            <person name="Lafos M."/>
            <person name="Langarica-Fuentes A."/>
            <person name="Gebre Yohannes G."/>
            <person name="Young M.W."/>
            <person name="Martin P."/>
            <person name="Gantlett R."/>
            <person name="Kenicer G."/>
            <person name="Hawes C."/>
            <person name="Begg G.S."/>
            <person name="Quilliam R.S."/>
            <person name="Squire G.R."/>
            <person name="Poole P.S."/>
            <person name="Young P.W."/>
            <person name="Iannetta P.M."/>
            <person name="James E.K."/>
        </authorList>
    </citation>
    <scope>NUCLEOTIDE SEQUENCE [LARGE SCALE GENOMIC DNA]</scope>
    <source>
        <strain evidence="3 4">JHI1118</strain>
    </source>
</reference>
<evidence type="ECO:0000259" key="1">
    <source>
        <dbReference type="PROSITE" id="PS50112"/>
    </source>
</evidence>
<proteinExistence type="predicted"/>
<dbReference type="AlphaFoldDB" id="A0A6L9UEV7"/>
<protein>
    <submittedName>
        <fullName evidence="3">EAL domain-containing protein</fullName>
    </submittedName>
</protein>
<evidence type="ECO:0000313" key="3">
    <source>
        <dbReference type="EMBL" id="NEI73879.1"/>
    </source>
</evidence>
<gene>
    <name evidence="3" type="ORF">GR212_30440</name>
</gene>
<dbReference type="SMART" id="SM00091">
    <property type="entry name" value="PAS"/>
    <property type="match status" value="1"/>
</dbReference>
<dbReference type="SUPFAM" id="SSF141868">
    <property type="entry name" value="EAL domain-like"/>
    <property type="match status" value="1"/>
</dbReference>
<organism evidence="3 4">
    <name type="scientific">Rhizobium lusitanum</name>
    <dbReference type="NCBI Taxonomy" id="293958"/>
    <lineage>
        <taxon>Bacteria</taxon>
        <taxon>Pseudomonadati</taxon>
        <taxon>Pseudomonadota</taxon>
        <taxon>Alphaproteobacteria</taxon>
        <taxon>Hyphomicrobiales</taxon>
        <taxon>Rhizobiaceae</taxon>
        <taxon>Rhizobium/Agrobacterium group</taxon>
        <taxon>Rhizobium</taxon>
    </lineage>
</organism>
<dbReference type="Gene3D" id="3.30.450.20">
    <property type="entry name" value="PAS domain"/>
    <property type="match status" value="1"/>
</dbReference>
<dbReference type="EMBL" id="WUEY01000022">
    <property type="protein sequence ID" value="NEI73879.1"/>
    <property type="molecule type" value="Genomic_DNA"/>
</dbReference>
<name>A0A6L9UEV7_9HYPH</name>
<accession>A0A6L9UEV7</accession>
<dbReference type="CDD" id="cd00130">
    <property type="entry name" value="PAS"/>
    <property type="match status" value="1"/>
</dbReference>
<evidence type="ECO:0000313" key="4">
    <source>
        <dbReference type="Proteomes" id="UP000483035"/>
    </source>
</evidence>
<dbReference type="InterPro" id="IPR035965">
    <property type="entry name" value="PAS-like_dom_sf"/>
</dbReference>
<dbReference type="PANTHER" id="PTHR44757">
    <property type="entry name" value="DIGUANYLATE CYCLASE DGCP"/>
    <property type="match status" value="1"/>
</dbReference>
<dbReference type="CDD" id="cd01948">
    <property type="entry name" value="EAL"/>
    <property type="match status" value="1"/>
</dbReference>
<dbReference type="InterPro" id="IPR001633">
    <property type="entry name" value="EAL_dom"/>
</dbReference>
<dbReference type="PROSITE" id="PS50112">
    <property type="entry name" value="PAS"/>
    <property type="match status" value="1"/>
</dbReference>
<dbReference type="InterPro" id="IPR052155">
    <property type="entry name" value="Biofilm_reg_signaling"/>
</dbReference>
<comment type="caution">
    <text evidence="3">The sequence shown here is derived from an EMBL/GenBank/DDBJ whole genome shotgun (WGS) entry which is preliminary data.</text>
</comment>